<comment type="caution">
    <text evidence="2">The sequence shown here is derived from an EMBL/GenBank/DDBJ whole genome shotgun (WGS) entry which is preliminary data.</text>
</comment>
<feature type="compositionally biased region" description="Basic and acidic residues" evidence="1">
    <location>
        <begin position="21"/>
        <end position="38"/>
    </location>
</feature>
<sequence length="629" mass="73284">MESAVAASALTVNQKYQRQTAENKGRQADKQGTKGKDQFLRTEQAKMGKLDDRGLRIGVELKGCLEEFLLLRELIFRRLSRMRMRMKGTEFEQRINKVDMFIKISQDVTEFQQKQHYSNNDVSIEYPSVVFIRPSSLEMFLLKRAPPNWITKNDLPISMVKLKKLRPSSLSALDTVSLSKRLQLVFYIIHILYNQINSFNAFSAFSTHVQDMRCGEFGLPLTAKSLSHSFSLPSKSSSPLVISAFYLLLFSGVDFLIKPYCSPFSLPLPFIFLSLYFSGGLCLKPKRFGPGYIYLTRRTLLSHLAGHFFLLEIKLNEHSIYLHPTTTLEAQAQIHEHPVFRFRKLTSRKQNALDGHLHLIKDYYKKNVTCKNRAFEHYFQVTKSLSFLNIEKTERRLMFTQNLRSEHMLLLCISLRWIDEEMNHIIKKKERKIAQNYKICEMIFKGNSCHHISFYKKLLISFIHFLEMKTCALDKWDKNLQTIHYFFKRQELYWIILPERDILSKKDQGGWKGWLDGIFWNELGKCQRGRKLGEPFNFWDSTTNQFYTFRLYFDSIVVCCVMWCITCCNGVEAGDNTPVGTLASPRGGYRITKLSPFYAQVPRGVYKDTAVVQEVAWVWIDKKGVLDSG</sequence>
<accession>A0A0L6VG70</accession>
<name>A0A0L6VG70_9BASI</name>
<organism evidence="2 3">
    <name type="scientific">Puccinia sorghi</name>
    <dbReference type="NCBI Taxonomy" id="27349"/>
    <lineage>
        <taxon>Eukaryota</taxon>
        <taxon>Fungi</taxon>
        <taxon>Dikarya</taxon>
        <taxon>Basidiomycota</taxon>
        <taxon>Pucciniomycotina</taxon>
        <taxon>Pucciniomycetes</taxon>
        <taxon>Pucciniales</taxon>
        <taxon>Pucciniaceae</taxon>
        <taxon>Puccinia</taxon>
    </lineage>
</organism>
<dbReference type="VEuPathDB" id="FungiDB:VP01_1706g1"/>
<proteinExistence type="predicted"/>
<feature type="region of interest" description="Disordered" evidence="1">
    <location>
        <begin position="16"/>
        <end position="38"/>
    </location>
</feature>
<dbReference type="EMBL" id="LAVV01006511">
    <property type="protein sequence ID" value="KNZ59547.1"/>
    <property type="molecule type" value="Genomic_DNA"/>
</dbReference>
<evidence type="ECO:0000313" key="3">
    <source>
        <dbReference type="Proteomes" id="UP000037035"/>
    </source>
</evidence>
<evidence type="ECO:0000256" key="1">
    <source>
        <dbReference type="SAM" id="MobiDB-lite"/>
    </source>
</evidence>
<protein>
    <submittedName>
        <fullName evidence="2">Uncharacterized protein</fullName>
    </submittedName>
</protein>
<reference evidence="2 3" key="1">
    <citation type="submission" date="2015-08" db="EMBL/GenBank/DDBJ databases">
        <title>Next Generation Sequencing and Analysis of the Genome of Puccinia sorghi L Schw, the Causal Agent of Maize Common Rust.</title>
        <authorList>
            <person name="Rochi L."/>
            <person name="Burguener G."/>
            <person name="Darino M."/>
            <person name="Turjanski A."/>
            <person name="Kreff E."/>
            <person name="Dieguez M.J."/>
            <person name="Sacco F."/>
        </authorList>
    </citation>
    <scope>NUCLEOTIDE SEQUENCE [LARGE SCALE GENOMIC DNA]</scope>
    <source>
        <strain evidence="2 3">RO10H11247</strain>
    </source>
</reference>
<dbReference type="AlphaFoldDB" id="A0A0L6VG70"/>
<evidence type="ECO:0000313" key="2">
    <source>
        <dbReference type="EMBL" id="KNZ59547.1"/>
    </source>
</evidence>
<dbReference type="Proteomes" id="UP000037035">
    <property type="component" value="Unassembled WGS sequence"/>
</dbReference>
<keyword evidence="3" id="KW-1185">Reference proteome</keyword>
<gene>
    <name evidence="2" type="ORF">VP01_1706g1</name>
</gene>